<accession>A0A917S5X6</accession>
<keyword evidence="1" id="KW-0813">Transport</keyword>
<keyword evidence="3" id="KW-0762">Sugar transport</keyword>
<dbReference type="Gene3D" id="3.40.930.10">
    <property type="entry name" value="Mannitol-specific EII, Chain A"/>
    <property type="match status" value="1"/>
</dbReference>
<reference evidence="7" key="2">
    <citation type="submission" date="2020-09" db="EMBL/GenBank/DDBJ databases">
        <authorList>
            <person name="Sun Q."/>
            <person name="Ohkuma M."/>
        </authorList>
    </citation>
    <scope>NUCLEOTIDE SEQUENCE</scope>
    <source>
        <strain evidence="7">JCM 15325</strain>
    </source>
</reference>
<name>A0A917S5X6_9BACL</name>
<evidence type="ECO:0000259" key="6">
    <source>
        <dbReference type="PROSITE" id="PS51094"/>
    </source>
</evidence>
<dbReference type="NCBIfam" id="TIGR00848">
    <property type="entry name" value="fruA"/>
    <property type="match status" value="1"/>
</dbReference>
<keyword evidence="2" id="KW-0597">Phosphoprotein</keyword>
<evidence type="ECO:0000256" key="3">
    <source>
        <dbReference type="ARBA" id="ARBA00022597"/>
    </source>
</evidence>
<dbReference type="AlphaFoldDB" id="A0A917S5X6"/>
<dbReference type="EMBL" id="BMOK01000008">
    <property type="protein sequence ID" value="GGL56935.1"/>
    <property type="molecule type" value="Genomic_DNA"/>
</dbReference>
<sequence length="152" mass="16936">MLIEKNMILTDVHANNELDLITVLAQQAFKTGCLEDVNEFVAAVLRREKEFSTAFGYGVAIPHGETDAVKSSFLGFCKPLQEILWGPEKTPVSMVFMIGVPKSQKSTLHLKILADLSRHLLDSEFRDKISKSKSSSDIYNLLSLIEKGIKIP</sequence>
<comment type="caution">
    <text evidence="7">The sequence shown here is derived from an EMBL/GenBank/DDBJ whole genome shotgun (WGS) entry which is preliminary data.</text>
</comment>
<dbReference type="InterPro" id="IPR002178">
    <property type="entry name" value="PTS_EIIA_type-2_dom"/>
</dbReference>
<evidence type="ECO:0000256" key="2">
    <source>
        <dbReference type="ARBA" id="ARBA00022553"/>
    </source>
</evidence>
<dbReference type="PROSITE" id="PS00372">
    <property type="entry name" value="PTS_EIIA_TYPE_2_HIS"/>
    <property type="match status" value="1"/>
</dbReference>
<organism evidence="7 8">
    <name type="scientific">Sporolactobacillus putidus</name>
    <dbReference type="NCBI Taxonomy" id="492735"/>
    <lineage>
        <taxon>Bacteria</taxon>
        <taxon>Bacillati</taxon>
        <taxon>Bacillota</taxon>
        <taxon>Bacilli</taxon>
        <taxon>Bacillales</taxon>
        <taxon>Sporolactobacillaceae</taxon>
        <taxon>Sporolactobacillus</taxon>
    </lineage>
</organism>
<dbReference type="Pfam" id="PF00359">
    <property type="entry name" value="PTS_EIIA_2"/>
    <property type="match status" value="1"/>
</dbReference>
<dbReference type="InterPro" id="IPR016152">
    <property type="entry name" value="PTrfase/Anion_transptr"/>
</dbReference>
<evidence type="ECO:0000313" key="7">
    <source>
        <dbReference type="EMBL" id="GGL56935.1"/>
    </source>
</evidence>
<dbReference type="PANTHER" id="PTHR47738">
    <property type="entry name" value="PTS SYSTEM FRUCTOSE-LIKE EIIA COMPONENT-RELATED"/>
    <property type="match status" value="1"/>
</dbReference>
<dbReference type="PROSITE" id="PS51094">
    <property type="entry name" value="PTS_EIIA_TYPE_2"/>
    <property type="match status" value="1"/>
</dbReference>
<reference evidence="7" key="1">
    <citation type="journal article" date="2014" name="Int. J. Syst. Evol. Microbiol.">
        <title>Complete genome sequence of Corynebacterium casei LMG S-19264T (=DSM 44701T), isolated from a smear-ripened cheese.</title>
        <authorList>
            <consortium name="US DOE Joint Genome Institute (JGI-PGF)"/>
            <person name="Walter F."/>
            <person name="Albersmeier A."/>
            <person name="Kalinowski J."/>
            <person name="Ruckert C."/>
        </authorList>
    </citation>
    <scope>NUCLEOTIDE SEQUENCE</scope>
    <source>
        <strain evidence="7">JCM 15325</strain>
    </source>
</reference>
<dbReference type="RefSeq" id="WP_188803128.1">
    <property type="nucleotide sequence ID" value="NZ_BMOK01000008.1"/>
</dbReference>
<dbReference type="GO" id="GO:0008982">
    <property type="term" value="F:protein-N(PI)-phosphohistidine-sugar phosphotransferase activity"/>
    <property type="evidence" value="ECO:0007669"/>
    <property type="project" value="InterPro"/>
</dbReference>
<gene>
    <name evidence="7" type="ORF">GCM10007968_21140</name>
</gene>
<evidence type="ECO:0000256" key="5">
    <source>
        <dbReference type="ARBA" id="ARBA00022683"/>
    </source>
</evidence>
<dbReference type="Proteomes" id="UP000654670">
    <property type="component" value="Unassembled WGS sequence"/>
</dbReference>
<proteinExistence type="predicted"/>
<evidence type="ECO:0000256" key="4">
    <source>
        <dbReference type="ARBA" id="ARBA00022679"/>
    </source>
</evidence>
<dbReference type="PANTHER" id="PTHR47738:SF2">
    <property type="entry name" value="PTS SYSTEM FRUCTOSE-LIKE EIIA COMPONENT"/>
    <property type="match status" value="1"/>
</dbReference>
<dbReference type="SUPFAM" id="SSF55804">
    <property type="entry name" value="Phoshotransferase/anion transport protein"/>
    <property type="match status" value="1"/>
</dbReference>
<keyword evidence="8" id="KW-1185">Reference proteome</keyword>
<dbReference type="CDD" id="cd00211">
    <property type="entry name" value="PTS_IIA_fru"/>
    <property type="match status" value="1"/>
</dbReference>
<protein>
    <submittedName>
        <fullName evidence="7">PTS fructose transporter subunit IIA</fullName>
    </submittedName>
</protein>
<feature type="domain" description="PTS EIIA type-2" evidence="6">
    <location>
        <begin position="1"/>
        <end position="145"/>
    </location>
</feature>
<dbReference type="InterPro" id="IPR004715">
    <property type="entry name" value="PTS_IIA_fruc"/>
</dbReference>
<evidence type="ECO:0000256" key="1">
    <source>
        <dbReference type="ARBA" id="ARBA00022448"/>
    </source>
</evidence>
<keyword evidence="5" id="KW-0598">Phosphotransferase system</keyword>
<dbReference type="InterPro" id="IPR051541">
    <property type="entry name" value="PTS_SugarTrans_NitroReg"/>
</dbReference>
<dbReference type="GO" id="GO:0009401">
    <property type="term" value="P:phosphoenolpyruvate-dependent sugar phosphotransferase system"/>
    <property type="evidence" value="ECO:0007669"/>
    <property type="project" value="UniProtKB-KW"/>
</dbReference>
<keyword evidence="4" id="KW-0808">Transferase</keyword>
<dbReference type="GO" id="GO:0016020">
    <property type="term" value="C:membrane"/>
    <property type="evidence" value="ECO:0007669"/>
    <property type="project" value="InterPro"/>
</dbReference>
<evidence type="ECO:0000313" key="8">
    <source>
        <dbReference type="Proteomes" id="UP000654670"/>
    </source>
</evidence>